<keyword evidence="3" id="KW-0804">Transcription</keyword>
<dbReference type="GO" id="GO:0003677">
    <property type="term" value="F:DNA binding"/>
    <property type="evidence" value="ECO:0007669"/>
    <property type="project" value="UniProtKB-KW"/>
</dbReference>
<reference evidence="5" key="1">
    <citation type="submission" date="2020-10" db="EMBL/GenBank/DDBJ databases">
        <title>Taxonomic study of unclassified bacteria belonging to the class Ktedonobacteria.</title>
        <authorList>
            <person name="Yabe S."/>
            <person name="Wang C.M."/>
            <person name="Zheng Y."/>
            <person name="Sakai Y."/>
            <person name="Cavaletti L."/>
            <person name="Monciardini P."/>
            <person name="Donadio S."/>
        </authorList>
    </citation>
    <scope>NUCLEOTIDE SEQUENCE</scope>
    <source>
        <strain evidence="5">ID150040</strain>
    </source>
</reference>
<dbReference type="PROSITE" id="PS50043">
    <property type="entry name" value="HTH_LUXR_2"/>
    <property type="match status" value="1"/>
</dbReference>
<keyword evidence="6" id="KW-1185">Reference proteome</keyword>
<protein>
    <recommendedName>
        <fullName evidence="4">HTH luxR-type domain-containing protein</fullName>
    </recommendedName>
</protein>
<dbReference type="SUPFAM" id="SSF46894">
    <property type="entry name" value="C-terminal effector domain of the bipartite response regulators"/>
    <property type="match status" value="1"/>
</dbReference>
<evidence type="ECO:0000259" key="4">
    <source>
        <dbReference type="PROSITE" id="PS50043"/>
    </source>
</evidence>
<comment type="caution">
    <text evidence="5">The sequence shown here is derived from an EMBL/GenBank/DDBJ whole genome shotgun (WGS) entry which is preliminary data.</text>
</comment>
<dbReference type="PANTHER" id="PTHR44688">
    <property type="entry name" value="DNA-BINDING TRANSCRIPTIONAL ACTIVATOR DEVR_DOSR"/>
    <property type="match status" value="1"/>
</dbReference>
<dbReference type="PROSITE" id="PS00622">
    <property type="entry name" value="HTH_LUXR_1"/>
    <property type="match status" value="1"/>
</dbReference>
<dbReference type="SUPFAM" id="SSF48452">
    <property type="entry name" value="TPR-like"/>
    <property type="match status" value="1"/>
</dbReference>
<dbReference type="SMART" id="SM00421">
    <property type="entry name" value="HTH_LUXR"/>
    <property type="match status" value="1"/>
</dbReference>
<evidence type="ECO:0000313" key="6">
    <source>
        <dbReference type="Proteomes" id="UP000597444"/>
    </source>
</evidence>
<feature type="domain" description="HTH luxR-type" evidence="4">
    <location>
        <begin position="179"/>
        <end position="244"/>
    </location>
</feature>
<sequence>MAALRAQISLEQGRLDDALVWMQNHMPSPENDIVPRNEIEYFVQVRTLIDAGRTYADKLYMQQAMILLEHLRQVAESSGRTKTLIGTLIYQALVYYFLEDLEGALAVLERALLLAEPGRYIRVFVVKGDPMLKLLRRVRDRYKACKSHECPINLTYVRKLLATFPQSTSRIKPMTDREAYTLLEPLSNREREVLRLVAAGRKNREIAKELVVVTGTVKAHINSIYRKLSVNNRMQAVARARALHLL</sequence>
<dbReference type="Gene3D" id="1.10.10.10">
    <property type="entry name" value="Winged helix-like DNA-binding domain superfamily/Winged helix DNA-binding domain"/>
    <property type="match status" value="1"/>
</dbReference>
<dbReference type="Gene3D" id="1.25.40.10">
    <property type="entry name" value="Tetratricopeptide repeat domain"/>
    <property type="match status" value="1"/>
</dbReference>
<dbReference type="InterPro" id="IPR011990">
    <property type="entry name" value="TPR-like_helical_dom_sf"/>
</dbReference>
<dbReference type="RefSeq" id="WP_220202447.1">
    <property type="nucleotide sequence ID" value="NZ_BNJK01000001.1"/>
</dbReference>
<dbReference type="Pfam" id="PF00196">
    <property type="entry name" value="GerE"/>
    <property type="match status" value="1"/>
</dbReference>
<dbReference type="AlphaFoldDB" id="A0A8J3IFJ9"/>
<dbReference type="PRINTS" id="PR00038">
    <property type="entry name" value="HTHLUXR"/>
</dbReference>
<evidence type="ECO:0000256" key="1">
    <source>
        <dbReference type="ARBA" id="ARBA00023015"/>
    </source>
</evidence>
<dbReference type="CDD" id="cd06170">
    <property type="entry name" value="LuxR_C_like"/>
    <property type="match status" value="1"/>
</dbReference>
<keyword evidence="2" id="KW-0238">DNA-binding</keyword>
<dbReference type="InterPro" id="IPR041617">
    <property type="entry name" value="TPR_MalT"/>
</dbReference>
<evidence type="ECO:0000313" key="5">
    <source>
        <dbReference type="EMBL" id="GHO91558.1"/>
    </source>
</evidence>
<gene>
    <name evidence="5" type="ORF">KSF_016060</name>
</gene>
<dbReference type="EMBL" id="BNJK01000001">
    <property type="protein sequence ID" value="GHO91558.1"/>
    <property type="molecule type" value="Genomic_DNA"/>
</dbReference>
<dbReference type="InterPro" id="IPR016032">
    <property type="entry name" value="Sig_transdc_resp-reg_C-effctor"/>
</dbReference>
<dbReference type="PANTHER" id="PTHR44688:SF16">
    <property type="entry name" value="DNA-BINDING TRANSCRIPTIONAL ACTIVATOR DEVR_DOSR"/>
    <property type="match status" value="1"/>
</dbReference>
<accession>A0A8J3IFJ9</accession>
<dbReference type="Pfam" id="PF17874">
    <property type="entry name" value="TPR_MalT"/>
    <property type="match status" value="1"/>
</dbReference>
<dbReference type="InterPro" id="IPR000792">
    <property type="entry name" value="Tscrpt_reg_LuxR_C"/>
</dbReference>
<dbReference type="GO" id="GO:0006355">
    <property type="term" value="P:regulation of DNA-templated transcription"/>
    <property type="evidence" value="ECO:0007669"/>
    <property type="project" value="InterPro"/>
</dbReference>
<keyword evidence="1" id="KW-0805">Transcription regulation</keyword>
<dbReference type="Proteomes" id="UP000597444">
    <property type="component" value="Unassembled WGS sequence"/>
</dbReference>
<name>A0A8J3IFJ9_9CHLR</name>
<evidence type="ECO:0000256" key="3">
    <source>
        <dbReference type="ARBA" id="ARBA00023163"/>
    </source>
</evidence>
<dbReference type="InterPro" id="IPR036388">
    <property type="entry name" value="WH-like_DNA-bd_sf"/>
</dbReference>
<proteinExistence type="predicted"/>
<organism evidence="5 6">
    <name type="scientific">Reticulibacter mediterranei</name>
    <dbReference type="NCBI Taxonomy" id="2778369"/>
    <lineage>
        <taxon>Bacteria</taxon>
        <taxon>Bacillati</taxon>
        <taxon>Chloroflexota</taxon>
        <taxon>Ktedonobacteria</taxon>
        <taxon>Ktedonobacterales</taxon>
        <taxon>Reticulibacteraceae</taxon>
        <taxon>Reticulibacter</taxon>
    </lineage>
</organism>
<evidence type="ECO:0000256" key="2">
    <source>
        <dbReference type="ARBA" id="ARBA00023125"/>
    </source>
</evidence>